<gene>
    <name evidence="1" type="ORF">FSB_LOCUS57272</name>
</gene>
<sequence>MLQMHQMKFWGVIYSTPHEVSLKLLYPPGNTHGNVSISPIVFPPFPPLNSKSACFLKTPPATRVFTSIHGSSSTTSRNESLEATVVEPQRDLFCDKGSVDEVGVMPLTTTLERETSGWAMELRDGRRLTMPSFPLTENEEIVSEPSLSLVNSDFELVAVVETDGEWEDEALWVEPLAISMPGGGGCWWAFYVGFEDRVMKLLSDIEAASGPGFTGVSSGFIWGFSGVYGPNRGVERCLLWEELAGLNAWFDRFVVGRWSLHLVKFFLQIPSGWIFILSIFRGPFFQYCAASIASYSFRLFPNFTELWVYAASGTPSFVLAKKLKALKFDLRRWNREVFGNINHRKDVLLESIQALDAIEESRSLSPEENAAKFQSISDFEDVLLLDEITWGQKSRATWLWEGDKNTRFFHRVANSNHRFNTIGRLMVNGVITTDQDEIDGLDFSSIDEEDNIVLDKPFTEEVLGVLKDMAGDKAPGPDGYSMAFFQRCWDIVKNDVMAVFREFYTHVGHVPNVAELAGFLGCQVSFLPMSYLGLPPGAGFKKKEVWNNEMIISFTWLTGRQACSPIPHGGLGIHNMLLFNKALLGKWLWRYVNEIDSLWRRVVDCKYGSQRRGDGAQIRLANHTGPFQDWELEMGISFMEFLYSLPIRRDTMDSMWWHPSTKGIFECGSRALEYDLEYVWSFLGDAWGCGGSSLLLDWKSWER</sequence>
<dbReference type="EMBL" id="OIVN01006270">
    <property type="protein sequence ID" value="SPD29390.1"/>
    <property type="molecule type" value="Genomic_DNA"/>
</dbReference>
<reference evidence="1" key="1">
    <citation type="submission" date="2018-02" db="EMBL/GenBank/DDBJ databases">
        <authorList>
            <person name="Cohen D.B."/>
            <person name="Kent A.D."/>
        </authorList>
    </citation>
    <scope>NUCLEOTIDE SEQUENCE</scope>
</reference>
<name>A0A2N9IYP8_FAGSY</name>
<dbReference type="PANTHER" id="PTHR33116:SF78">
    <property type="entry name" value="OS12G0587133 PROTEIN"/>
    <property type="match status" value="1"/>
</dbReference>
<protein>
    <recommendedName>
        <fullName evidence="2">Reverse transcriptase domain-containing protein</fullName>
    </recommendedName>
</protein>
<evidence type="ECO:0008006" key="2">
    <source>
        <dbReference type="Google" id="ProtNLM"/>
    </source>
</evidence>
<organism evidence="1">
    <name type="scientific">Fagus sylvatica</name>
    <name type="common">Beechnut</name>
    <dbReference type="NCBI Taxonomy" id="28930"/>
    <lineage>
        <taxon>Eukaryota</taxon>
        <taxon>Viridiplantae</taxon>
        <taxon>Streptophyta</taxon>
        <taxon>Embryophyta</taxon>
        <taxon>Tracheophyta</taxon>
        <taxon>Spermatophyta</taxon>
        <taxon>Magnoliopsida</taxon>
        <taxon>eudicotyledons</taxon>
        <taxon>Gunneridae</taxon>
        <taxon>Pentapetalae</taxon>
        <taxon>rosids</taxon>
        <taxon>fabids</taxon>
        <taxon>Fagales</taxon>
        <taxon>Fagaceae</taxon>
        <taxon>Fagus</taxon>
    </lineage>
</organism>
<proteinExistence type="predicted"/>
<evidence type="ECO:0000313" key="1">
    <source>
        <dbReference type="EMBL" id="SPD29390.1"/>
    </source>
</evidence>
<dbReference type="AlphaFoldDB" id="A0A2N9IYP8"/>
<accession>A0A2N9IYP8</accession>
<dbReference type="PANTHER" id="PTHR33116">
    <property type="entry name" value="REVERSE TRANSCRIPTASE ZINC-BINDING DOMAIN-CONTAINING PROTEIN-RELATED-RELATED"/>
    <property type="match status" value="1"/>
</dbReference>